<comment type="similarity">
    <text evidence="1">Belongs to the FAH family.</text>
</comment>
<keyword evidence="5" id="KW-1185">Reference proteome</keyword>
<evidence type="ECO:0000256" key="1">
    <source>
        <dbReference type="ARBA" id="ARBA00010211"/>
    </source>
</evidence>
<dbReference type="Pfam" id="PF01557">
    <property type="entry name" value="FAA_hydrolase"/>
    <property type="match status" value="1"/>
</dbReference>
<protein>
    <submittedName>
        <fullName evidence="4">2-keto-4-pentenoate hydratase/2-oxohepta-3-ene-1,7-dioic acid hydratase in catechol pathway</fullName>
    </submittedName>
</protein>
<reference evidence="4 5" key="1">
    <citation type="submission" date="2019-07" db="EMBL/GenBank/DDBJ databases">
        <title>Genomic Encyclopedia of Archaeal and Bacterial Type Strains, Phase II (KMG-II): from individual species to whole genera.</title>
        <authorList>
            <person name="Goeker M."/>
        </authorList>
    </citation>
    <scope>NUCLEOTIDE SEQUENCE [LARGE SCALE GENOMIC DNA]</scope>
    <source>
        <strain evidence="4 5">DSM 46842</strain>
    </source>
</reference>
<dbReference type="GO" id="GO:0003824">
    <property type="term" value="F:catalytic activity"/>
    <property type="evidence" value="ECO:0007669"/>
    <property type="project" value="InterPro"/>
</dbReference>
<dbReference type="InterPro" id="IPR011234">
    <property type="entry name" value="Fumarylacetoacetase-like_C"/>
</dbReference>
<organism evidence="4 5">
    <name type="scientific">Blastococcus xanthinilyticus</name>
    <dbReference type="NCBI Taxonomy" id="1564164"/>
    <lineage>
        <taxon>Bacteria</taxon>
        <taxon>Bacillati</taxon>
        <taxon>Actinomycetota</taxon>
        <taxon>Actinomycetes</taxon>
        <taxon>Geodermatophilales</taxon>
        <taxon>Geodermatophilaceae</taxon>
        <taxon>Blastococcus</taxon>
    </lineage>
</organism>
<name>A0A5S5D5Q4_9ACTN</name>
<evidence type="ECO:0000313" key="4">
    <source>
        <dbReference type="EMBL" id="TYP90476.1"/>
    </source>
</evidence>
<dbReference type="RefSeq" id="WP_166531256.1">
    <property type="nucleotide sequence ID" value="NZ_VNHW01000001.1"/>
</dbReference>
<dbReference type="GO" id="GO:0044281">
    <property type="term" value="P:small molecule metabolic process"/>
    <property type="evidence" value="ECO:0007669"/>
    <property type="project" value="UniProtKB-ARBA"/>
</dbReference>
<proteinExistence type="inferred from homology"/>
<dbReference type="PANTHER" id="PTHR42796:SF4">
    <property type="entry name" value="FUMARYLACETOACETATE HYDROLASE DOMAIN-CONTAINING PROTEIN 2A"/>
    <property type="match status" value="1"/>
</dbReference>
<evidence type="ECO:0000259" key="3">
    <source>
        <dbReference type="Pfam" id="PF01557"/>
    </source>
</evidence>
<dbReference type="SUPFAM" id="SSF56529">
    <property type="entry name" value="FAH"/>
    <property type="match status" value="1"/>
</dbReference>
<dbReference type="GO" id="GO:0046872">
    <property type="term" value="F:metal ion binding"/>
    <property type="evidence" value="ECO:0007669"/>
    <property type="project" value="UniProtKB-KW"/>
</dbReference>
<sequence>MRIANLAGRLVLVTADGGAALDVERASGGRFGPDVQAVYDRWAEFSEWAPSADLSGAERFAVTDLGAPAPAPRQVLAIGLNYSEHAAESGFAVPDAPTVMFTKWASCLTGPVTTVELPPGGNTDWEVELVAVIGRTARNISEDQAWHHVAGLTVGQDLSERITQTAGPSPQFSLGKSLPGFGPMGPWLATLDELENPDDLEIGCAIDGETVQKGRTRDLIFSVPAMIAKLSAKLPLLPGDVLFTGTPAGVGLGRNPQRFLQPGEELVSTISGIGQLRQRFVAAPPA</sequence>
<dbReference type="Proteomes" id="UP000322499">
    <property type="component" value="Unassembled WGS sequence"/>
</dbReference>
<gene>
    <name evidence="4" type="ORF">BD833_101194</name>
</gene>
<dbReference type="EMBL" id="VNHW01000001">
    <property type="protein sequence ID" value="TYP90476.1"/>
    <property type="molecule type" value="Genomic_DNA"/>
</dbReference>
<dbReference type="InterPro" id="IPR051121">
    <property type="entry name" value="FAH"/>
</dbReference>
<evidence type="ECO:0000256" key="2">
    <source>
        <dbReference type="ARBA" id="ARBA00022723"/>
    </source>
</evidence>
<feature type="domain" description="Fumarylacetoacetase-like C-terminal" evidence="3">
    <location>
        <begin position="75"/>
        <end position="280"/>
    </location>
</feature>
<dbReference type="InterPro" id="IPR036663">
    <property type="entry name" value="Fumarylacetoacetase_C_sf"/>
</dbReference>
<dbReference type="AlphaFoldDB" id="A0A5S5D5Q4"/>
<dbReference type="PANTHER" id="PTHR42796">
    <property type="entry name" value="FUMARYLACETOACETATE HYDROLASE DOMAIN-CONTAINING PROTEIN 2A-RELATED"/>
    <property type="match status" value="1"/>
</dbReference>
<comment type="caution">
    <text evidence="4">The sequence shown here is derived from an EMBL/GenBank/DDBJ whole genome shotgun (WGS) entry which is preliminary data.</text>
</comment>
<accession>A0A5S5D5Q4</accession>
<keyword evidence="2" id="KW-0479">Metal-binding</keyword>
<dbReference type="Gene3D" id="3.90.850.10">
    <property type="entry name" value="Fumarylacetoacetase-like, C-terminal domain"/>
    <property type="match status" value="1"/>
</dbReference>
<evidence type="ECO:0000313" key="5">
    <source>
        <dbReference type="Proteomes" id="UP000322499"/>
    </source>
</evidence>